<protein>
    <submittedName>
        <fullName evidence="3">Uncharacterized protein</fullName>
    </submittedName>
</protein>
<evidence type="ECO:0000256" key="2">
    <source>
        <dbReference type="SAM" id="Phobius"/>
    </source>
</evidence>
<evidence type="ECO:0000313" key="3">
    <source>
        <dbReference type="EMBL" id="KAF5361846.1"/>
    </source>
</evidence>
<feature type="transmembrane region" description="Helical" evidence="2">
    <location>
        <begin position="149"/>
        <end position="173"/>
    </location>
</feature>
<keyword evidence="2" id="KW-0812">Transmembrane</keyword>
<evidence type="ECO:0000313" key="4">
    <source>
        <dbReference type="Proteomes" id="UP000559027"/>
    </source>
</evidence>
<name>A0A8H5GBF2_9AGAR</name>
<comment type="caution">
    <text evidence="3">The sequence shown here is derived from an EMBL/GenBank/DDBJ whole genome shotgun (WGS) entry which is preliminary data.</text>
</comment>
<dbReference type="EMBL" id="JAACJO010000002">
    <property type="protein sequence ID" value="KAF5361846.1"/>
    <property type="molecule type" value="Genomic_DNA"/>
</dbReference>
<keyword evidence="2" id="KW-1133">Transmembrane helix</keyword>
<keyword evidence="4" id="KW-1185">Reference proteome</keyword>
<accession>A0A8H5GBF2</accession>
<organism evidence="3 4">
    <name type="scientific">Leucocoprinus leucothites</name>
    <dbReference type="NCBI Taxonomy" id="201217"/>
    <lineage>
        <taxon>Eukaryota</taxon>
        <taxon>Fungi</taxon>
        <taxon>Dikarya</taxon>
        <taxon>Basidiomycota</taxon>
        <taxon>Agaricomycotina</taxon>
        <taxon>Agaricomycetes</taxon>
        <taxon>Agaricomycetidae</taxon>
        <taxon>Agaricales</taxon>
        <taxon>Agaricineae</taxon>
        <taxon>Agaricaceae</taxon>
        <taxon>Leucocoprinus</taxon>
    </lineage>
</organism>
<gene>
    <name evidence="3" type="ORF">D9756_002072</name>
</gene>
<feature type="region of interest" description="Disordered" evidence="1">
    <location>
        <begin position="272"/>
        <end position="297"/>
    </location>
</feature>
<feature type="transmembrane region" description="Helical" evidence="2">
    <location>
        <begin position="102"/>
        <end position="129"/>
    </location>
</feature>
<proteinExistence type="predicted"/>
<keyword evidence="2" id="KW-0472">Membrane</keyword>
<reference evidence="3 4" key="1">
    <citation type="journal article" date="2020" name="ISME J.">
        <title>Uncovering the hidden diversity of litter-decomposition mechanisms in mushroom-forming fungi.</title>
        <authorList>
            <person name="Floudas D."/>
            <person name="Bentzer J."/>
            <person name="Ahren D."/>
            <person name="Johansson T."/>
            <person name="Persson P."/>
            <person name="Tunlid A."/>
        </authorList>
    </citation>
    <scope>NUCLEOTIDE SEQUENCE [LARGE SCALE GENOMIC DNA]</scope>
    <source>
        <strain evidence="3 4">CBS 146.42</strain>
    </source>
</reference>
<evidence type="ECO:0000256" key="1">
    <source>
        <dbReference type="SAM" id="MobiDB-lite"/>
    </source>
</evidence>
<feature type="transmembrane region" description="Helical" evidence="2">
    <location>
        <begin position="35"/>
        <end position="57"/>
    </location>
</feature>
<dbReference type="AlphaFoldDB" id="A0A8H5GBF2"/>
<feature type="transmembrane region" description="Helical" evidence="2">
    <location>
        <begin position="7"/>
        <end position="29"/>
    </location>
</feature>
<dbReference type="OrthoDB" id="10505700at2759"/>
<sequence length="318" mass="34958">MLRVLPFSLVVLTAISFMFCSITIALTFLNLEMTWANFVAGALTAFYHLLVVVLAWFRMSRRKHHHAGTDDIQVKIKSERGVPPSLASLESKFDDDHAMVPYPIVVITFGAIIIAVWIIAFGMTIDVAVKGFHSTLASGLSNSKHIDRTGLLGSSFVIAVEVATMIVFVWCCVKGQRQSSDRERDLLEDNLFYSTSPKLGRFDTLKSLRRTLSMRSTRSNGQAGRSNFVTAIEPPLPPAPVVLPFPTHLSMAGRGASPGEMVTPRVPSMRAAPAKILPSIPEDSPPLKPLRRTQDSMPRFVSELVKEGSGPRLPKFGQ</sequence>
<dbReference type="Proteomes" id="UP000559027">
    <property type="component" value="Unassembled WGS sequence"/>
</dbReference>